<dbReference type="AlphaFoldDB" id="A0A383AHF0"/>
<proteinExistence type="predicted"/>
<protein>
    <submittedName>
        <fullName evidence="1">Uncharacterized protein</fullName>
    </submittedName>
</protein>
<name>A0A383AHF0_9ZZZZ</name>
<reference evidence="1" key="1">
    <citation type="submission" date="2018-05" db="EMBL/GenBank/DDBJ databases">
        <authorList>
            <person name="Lanie J.A."/>
            <person name="Ng W.-L."/>
            <person name="Kazmierczak K.M."/>
            <person name="Andrzejewski T.M."/>
            <person name="Davidsen T.M."/>
            <person name="Wayne K.J."/>
            <person name="Tettelin H."/>
            <person name="Glass J.I."/>
            <person name="Rusch D."/>
            <person name="Podicherti R."/>
            <person name="Tsui H.-C.T."/>
            <person name="Winkler M.E."/>
        </authorList>
    </citation>
    <scope>NUCLEOTIDE SEQUENCE</scope>
</reference>
<feature type="non-terminal residue" evidence="1">
    <location>
        <position position="33"/>
    </location>
</feature>
<accession>A0A383AHF0</accession>
<gene>
    <name evidence="1" type="ORF">METZ01_LOCUS459843</name>
</gene>
<dbReference type="EMBL" id="UINC01192050">
    <property type="protein sequence ID" value="SVE06989.1"/>
    <property type="molecule type" value="Genomic_DNA"/>
</dbReference>
<sequence>MGTVYIQILNKKMVLWRRVWDSNPRYILRRTAI</sequence>
<organism evidence="1">
    <name type="scientific">marine metagenome</name>
    <dbReference type="NCBI Taxonomy" id="408172"/>
    <lineage>
        <taxon>unclassified sequences</taxon>
        <taxon>metagenomes</taxon>
        <taxon>ecological metagenomes</taxon>
    </lineage>
</organism>
<evidence type="ECO:0000313" key="1">
    <source>
        <dbReference type="EMBL" id="SVE06989.1"/>
    </source>
</evidence>